<reference evidence="2 3" key="1">
    <citation type="submission" date="2018-03" db="EMBL/GenBank/DDBJ databases">
        <title>Genomic Encyclopedia of Type Strains, Phase III (KMG-III): the genomes of soil and plant-associated and newly described type strains.</title>
        <authorList>
            <person name="Whitman W."/>
        </authorList>
    </citation>
    <scope>NUCLEOTIDE SEQUENCE [LARGE SCALE GENOMIC DNA]</scope>
    <source>
        <strain evidence="2 3">CGMCC 1.12152</strain>
    </source>
</reference>
<evidence type="ECO:0000313" key="2">
    <source>
        <dbReference type="EMBL" id="PRY58283.1"/>
    </source>
</evidence>
<organism evidence="2 3">
    <name type="scientific">Vreelandella songnenensis</name>
    <dbReference type="NCBI Taxonomy" id="1176243"/>
    <lineage>
        <taxon>Bacteria</taxon>
        <taxon>Pseudomonadati</taxon>
        <taxon>Pseudomonadota</taxon>
        <taxon>Gammaproteobacteria</taxon>
        <taxon>Oceanospirillales</taxon>
        <taxon>Halomonadaceae</taxon>
        <taxon>Vreelandella</taxon>
    </lineage>
</organism>
<proteinExistence type="predicted"/>
<feature type="transmembrane region" description="Helical" evidence="1">
    <location>
        <begin position="69"/>
        <end position="93"/>
    </location>
</feature>
<keyword evidence="1" id="KW-0812">Transmembrane</keyword>
<comment type="caution">
    <text evidence="2">The sequence shown here is derived from an EMBL/GenBank/DDBJ whole genome shotgun (WGS) entry which is preliminary data.</text>
</comment>
<protein>
    <submittedName>
        <fullName evidence="2">Uncharacterized protein</fullName>
    </submittedName>
</protein>
<keyword evidence="1" id="KW-0472">Membrane</keyword>
<keyword evidence="3" id="KW-1185">Reference proteome</keyword>
<gene>
    <name evidence="2" type="ORF">B0H98_1193</name>
</gene>
<dbReference type="EMBL" id="PVTK01000019">
    <property type="protein sequence ID" value="PRY58283.1"/>
    <property type="molecule type" value="Genomic_DNA"/>
</dbReference>
<dbReference type="Proteomes" id="UP000237647">
    <property type="component" value="Unassembled WGS sequence"/>
</dbReference>
<name>A0A2T0UK23_9GAMM</name>
<evidence type="ECO:0000313" key="3">
    <source>
        <dbReference type="Proteomes" id="UP000237647"/>
    </source>
</evidence>
<evidence type="ECO:0000256" key="1">
    <source>
        <dbReference type="SAM" id="Phobius"/>
    </source>
</evidence>
<accession>A0A2T0UK23</accession>
<dbReference type="AlphaFoldDB" id="A0A2T0UK23"/>
<keyword evidence="1" id="KW-1133">Transmembrane helix</keyword>
<sequence>MRHAIFFQRLGLFAHMAYFYHLPVAVEALRVVIGQAEAHAGSEFRQVAFGAGGDRVAAQLFQADARERLAGGVLLVATGVIEVLVVGLLAVGFNVAAQVFVQLVVGRVLEAVVFRVAVAAATQAVWPAQPSLVTSLRSKMPPCKMATTFPDR</sequence>